<proteinExistence type="predicted"/>
<dbReference type="EMBL" id="VIWY01000005">
    <property type="protein sequence ID" value="TWG12775.1"/>
    <property type="molecule type" value="Genomic_DNA"/>
</dbReference>
<feature type="region of interest" description="Disordered" evidence="1">
    <location>
        <begin position="1"/>
        <end position="132"/>
    </location>
</feature>
<reference evidence="2 3" key="1">
    <citation type="submission" date="2019-06" db="EMBL/GenBank/DDBJ databases">
        <title>Sequencing the genomes of 1000 actinobacteria strains.</title>
        <authorList>
            <person name="Klenk H.-P."/>
        </authorList>
    </citation>
    <scope>NUCLEOTIDE SEQUENCE [LARGE SCALE GENOMIC DNA]</scope>
    <source>
        <strain evidence="2 3">DSM 43866</strain>
    </source>
</reference>
<dbReference type="OrthoDB" id="3298692at2"/>
<sequence>MTDHWGDFDDHDLPGLTDHDDLPGIHEPADTPAPEEDLGPDPHEHPTDPPAPDHEHPADPPAPGDTAGDDFPPPLHVDELPEPVDGFPWIDTATLGDPDTYQPPHEPVDPAALADHAGIDIPDGADPWTTLAASDDPAVSALARWWTPDPR</sequence>
<name>A0A561VMD3_ACTTI</name>
<dbReference type="RefSeq" id="WP_122978694.1">
    <property type="nucleotide sequence ID" value="NZ_BOMX01000088.1"/>
</dbReference>
<feature type="compositionally biased region" description="Basic and acidic residues" evidence="1">
    <location>
        <begin position="1"/>
        <end position="29"/>
    </location>
</feature>
<evidence type="ECO:0000313" key="2">
    <source>
        <dbReference type="EMBL" id="TWG12775.1"/>
    </source>
</evidence>
<protein>
    <submittedName>
        <fullName evidence="2">Uncharacterized protein</fullName>
    </submittedName>
</protein>
<feature type="compositionally biased region" description="Basic and acidic residues" evidence="1">
    <location>
        <begin position="40"/>
        <end position="58"/>
    </location>
</feature>
<gene>
    <name evidence="2" type="ORF">FHX34_105643</name>
</gene>
<evidence type="ECO:0000256" key="1">
    <source>
        <dbReference type="SAM" id="MobiDB-lite"/>
    </source>
</evidence>
<accession>A0A561VMD3</accession>
<evidence type="ECO:0000313" key="3">
    <source>
        <dbReference type="Proteomes" id="UP000320239"/>
    </source>
</evidence>
<keyword evidence="3" id="KW-1185">Reference proteome</keyword>
<comment type="caution">
    <text evidence="2">The sequence shown here is derived from an EMBL/GenBank/DDBJ whole genome shotgun (WGS) entry which is preliminary data.</text>
</comment>
<dbReference type="Proteomes" id="UP000320239">
    <property type="component" value="Unassembled WGS sequence"/>
</dbReference>
<dbReference type="AlphaFoldDB" id="A0A561VMD3"/>
<organism evidence="2 3">
    <name type="scientific">Actinoplanes teichomyceticus</name>
    <dbReference type="NCBI Taxonomy" id="1867"/>
    <lineage>
        <taxon>Bacteria</taxon>
        <taxon>Bacillati</taxon>
        <taxon>Actinomycetota</taxon>
        <taxon>Actinomycetes</taxon>
        <taxon>Micromonosporales</taxon>
        <taxon>Micromonosporaceae</taxon>
        <taxon>Actinoplanes</taxon>
    </lineage>
</organism>